<dbReference type="OrthoDB" id="6997287at2"/>
<dbReference type="EMBL" id="CP015641">
    <property type="protein sequence ID" value="ANF25992.1"/>
    <property type="molecule type" value="Genomic_DNA"/>
</dbReference>
<dbReference type="RefSeq" id="WP_064481566.1">
    <property type="nucleotide sequence ID" value="NZ_CP015641.1"/>
</dbReference>
<gene>
    <name evidence="1" type="ORF">PS273GM_12990</name>
</gene>
<evidence type="ECO:0000313" key="2">
    <source>
        <dbReference type="Proteomes" id="UP000077787"/>
    </source>
</evidence>
<sequence>MTIPRVRLEKVSRAILRQFRVSVVNIDPEGRQGLVDWKTCKNIAPSHKIAEAVCDISHRWVIYIGAFCIDDQGNRYMKSTEIAPDGMYKSDSLAEVLEHCYRELLASCNPNHKIGSGWIAVPGGKGLDEDQAYRVFDACGAWPQSRAAA</sequence>
<reference evidence="1 2" key="1">
    <citation type="submission" date="2016-05" db="EMBL/GenBank/DDBJ databases">
        <title>Genome sequence of Pseudomonas stutzeri 273 and identification of the exopolysaccharide biosynthesis locus.</title>
        <authorList>
            <person name="Wu S."/>
            <person name="Sun C."/>
        </authorList>
    </citation>
    <scope>NUCLEOTIDE SEQUENCE [LARGE SCALE GENOMIC DNA]</scope>
    <source>
        <strain evidence="1 2">273</strain>
    </source>
</reference>
<dbReference type="AlphaFoldDB" id="A0A172WRA8"/>
<name>A0A172WRA8_STUST</name>
<proteinExistence type="predicted"/>
<dbReference type="Proteomes" id="UP000077787">
    <property type="component" value="Chromosome"/>
</dbReference>
<accession>A0A172WRA8</accession>
<protein>
    <submittedName>
        <fullName evidence="1">Uncharacterized protein</fullName>
    </submittedName>
</protein>
<organism evidence="1 2">
    <name type="scientific">Stutzerimonas stutzeri</name>
    <name type="common">Pseudomonas stutzeri</name>
    <dbReference type="NCBI Taxonomy" id="316"/>
    <lineage>
        <taxon>Bacteria</taxon>
        <taxon>Pseudomonadati</taxon>
        <taxon>Pseudomonadota</taxon>
        <taxon>Gammaproteobacteria</taxon>
        <taxon>Pseudomonadales</taxon>
        <taxon>Pseudomonadaceae</taxon>
        <taxon>Stutzerimonas</taxon>
    </lineage>
</organism>
<evidence type="ECO:0000313" key="1">
    <source>
        <dbReference type="EMBL" id="ANF25992.1"/>
    </source>
</evidence>